<gene>
    <name evidence="1" type="ORF">HMPREF9488_02952</name>
</gene>
<dbReference type="InterPro" id="IPR023214">
    <property type="entry name" value="HAD_sf"/>
</dbReference>
<dbReference type="Gene3D" id="3.30.1240.10">
    <property type="match status" value="1"/>
</dbReference>
<dbReference type="Gene3D" id="3.40.50.1000">
    <property type="entry name" value="HAD superfamily/HAD-like"/>
    <property type="match status" value="1"/>
</dbReference>
<accession>E7GDV9</accession>
<dbReference type="GO" id="GO:0000287">
    <property type="term" value="F:magnesium ion binding"/>
    <property type="evidence" value="ECO:0007669"/>
    <property type="project" value="TreeGrafter"/>
</dbReference>
<dbReference type="PANTHER" id="PTHR10000:SF25">
    <property type="entry name" value="PHOSPHATASE YKRA-RELATED"/>
    <property type="match status" value="1"/>
</dbReference>
<dbReference type="SFLD" id="SFLDS00003">
    <property type="entry name" value="Haloacid_Dehalogenase"/>
    <property type="match status" value="1"/>
</dbReference>
<dbReference type="SUPFAM" id="SSF56784">
    <property type="entry name" value="HAD-like"/>
    <property type="match status" value="1"/>
</dbReference>
<dbReference type="RefSeq" id="WP_008790039.1">
    <property type="nucleotide sequence ID" value="NZ_AKCB01000001.1"/>
</dbReference>
<name>E7GDV9_9FIRM</name>
<keyword evidence="2" id="KW-1185">Reference proteome</keyword>
<proteinExistence type="predicted"/>
<dbReference type="SFLD" id="SFLDG01140">
    <property type="entry name" value="C2.B:_Phosphomannomutase_and_P"/>
    <property type="match status" value="1"/>
</dbReference>
<organism evidence="1 2">
    <name type="scientific">Coprobacillus cateniformis</name>
    <dbReference type="NCBI Taxonomy" id="100884"/>
    <lineage>
        <taxon>Bacteria</taxon>
        <taxon>Bacillati</taxon>
        <taxon>Bacillota</taxon>
        <taxon>Erysipelotrichia</taxon>
        <taxon>Erysipelotrichales</taxon>
        <taxon>Coprobacillaceae</taxon>
        <taxon>Coprobacillus</taxon>
    </lineage>
</organism>
<dbReference type="STRING" id="100884.GCA_000269565_02594"/>
<comment type="caution">
    <text evidence="1">The sequence shown here is derived from an EMBL/GenBank/DDBJ whole genome shotgun (WGS) entry which is preliminary data.</text>
</comment>
<dbReference type="GO" id="GO:0005829">
    <property type="term" value="C:cytosol"/>
    <property type="evidence" value="ECO:0007669"/>
    <property type="project" value="TreeGrafter"/>
</dbReference>
<dbReference type="InterPro" id="IPR006379">
    <property type="entry name" value="HAD-SF_hydro_IIB"/>
</dbReference>
<sequence length="262" mass="30129">MDTKLIFFDIDGTILDEHTHTVPLSAINAIKKAQQNGHQCFINTGRPRSTIDKIITDLPFDGFICGCGTYIEHHHQELFHTELSEKQRRLVIQSSFECKIEAVLEGKEGVYFPENCQHSFIKDIKHQYEQNGFPVYTYSKNDLIMFDKYAAWYYEDSKIDTYRETLSPYFEIIQRDVDFLEIIPLDYSKASGIQFITDYLGNSLENTISIGDSTNDIAMLKYTKDSVAMGNSNPLLFDIVTYITSDINDDGIKNALKHFNII</sequence>
<dbReference type="GO" id="GO:0016791">
    <property type="term" value="F:phosphatase activity"/>
    <property type="evidence" value="ECO:0007669"/>
    <property type="project" value="TreeGrafter"/>
</dbReference>
<reference evidence="1 2" key="1">
    <citation type="submission" date="2010-12" db="EMBL/GenBank/DDBJ databases">
        <title>The Genome Sequence of Coprobacillus sp. strain 29_1.</title>
        <authorList>
            <consortium name="The Broad Institute Genome Sequencing Platform"/>
            <person name="Earl A."/>
            <person name="Ward D."/>
            <person name="Feldgarden M."/>
            <person name="Gevers D."/>
            <person name="Daigneault M."/>
            <person name="Sibley C.D."/>
            <person name="White A."/>
            <person name="Strauss J."/>
            <person name="Allen-Vercoe E."/>
            <person name="Young S.K."/>
            <person name="Zeng Q."/>
            <person name="Gargeya S."/>
            <person name="Fitzgerald M."/>
            <person name="Haas B."/>
            <person name="Abouelleil A."/>
            <person name="Alvarado L."/>
            <person name="Arachchi H.M."/>
            <person name="Berlin A."/>
            <person name="Brown A."/>
            <person name="Chapman S.B."/>
            <person name="Chen Z."/>
            <person name="Dunbar C."/>
            <person name="Freedman E."/>
            <person name="Gearin G."/>
            <person name="Gellesch M."/>
            <person name="Goldberg J."/>
            <person name="Griggs A."/>
            <person name="Gujja S."/>
            <person name="Heilman E."/>
            <person name="Heiman D."/>
            <person name="Howarth C."/>
            <person name="Larson L."/>
            <person name="Lui A."/>
            <person name="MacDonald P.J.P."/>
            <person name="Mehta T."/>
            <person name="Montmayeur A."/>
            <person name="Murphy C."/>
            <person name="Neiman D."/>
            <person name="Pearson M."/>
            <person name="Priest M."/>
            <person name="Roberts A."/>
            <person name="Saif S."/>
            <person name="Shea T."/>
            <person name="Shenoy N."/>
            <person name="Sisk P."/>
            <person name="Stolte C."/>
            <person name="Sykes S."/>
            <person name="White J."/>
            <person name="Yandava C."/>
            <person name="Nusbaum C."/>
            <person name="Birren B."/>
        </authorList>
    </citation>
    <scope>NUCLEOTIDE SEQUENCE [LARGE SCALE GENOMIC DNA]</scope>
    <source>
        <strain evidence="1 2">29_1</strain>
    </source>
</reference>
<evidence type="ECO:0000313" key="2">
    <source>
        <dbReference type="Proteomes" id="UP000003157"/>
    </source>
</evidence>
<dbReference type="InterPro" id="IPR036412">
    <property type="entry name" value="HAD-like_sf"/>
</dbReference>
<dbReference type="PANTHER" id="PTHR10000">
    <property type="entry name" value="PHOSPHOSERINE PHOSPHATASE"/>
    <property type="match status" value="1"/>
</dbReference>
<dbReference type="GeneID" id="78230408"/>
<evidence type="ECO:0000313" key="1">
    <source>
        <dbReference type="EMBL" id="EFW03762.1"/>
    </source>
</evidence>
<dbReference type="HOGENOM" id="CLU_044146_7_2_9"/>
<dbReference type="Proteomes" id="UP000003157">
    <property type="component" value="Unassembled WGS sequence"/>
</dbReference>
<dbReference type="eggNOG" id="COG0561">
    <property type="taxonomic scope" value="Bacteria"/>
</dbReference>
<dbReference type="Pfam" id="PF08282">
    <property type="entry name" value="Hydrolase_3"/>
    <property type="match status" value="1"/>
</dbReference>
<dbReference type="OrthoDB" id="1654797at2"/>
<dbReference type="AlphaFoldDB" id="E7GDV9"/>
<dbReference type="InterPro" id="IPR000150">
    <property type="entry name" value="Cof"/>
</dbReference>
<dbReference type="NCBIfam" id="TIGR01484">
    <property type="entry name" value="HAD-SF-IIB"/>
    <property type="match status" value="1"/>
</dbReference>
<protein>
    <submittedName>
        <fullName evidence="1">Uncharacterized protein</fullName>
    </submittedName>
</protein>
<dbReference type="EMBL" id="ADKX01000043">
    <property type="protein sequence ID" value="EFW03762.1"/>
    <property type="molecule type" value="Genomic_DNA"/>
</dbReference>
<dbReference type="NCBIfam" id="TIGR00099">
    <property type="entry name" value="Cof-subfamily"/>
    <property type="match status" value="1"/>
</dbReference>